<dbReference type="Proteomes" id="UP000253742">
    <property type="component" value="Unassembled WGS sequence"/>
</dbReference>
<dbReference type="Pfam" id="PF18616">
    <property type="entry name" value="CdiI_3"/>
    <property type="match status" value="1"/>
</dbReference>
<evidence type="ECO:0000313" key="2">
    <source>
        <dbReference type="EMBL" id="RDD84380.1"/>
    </source>
</evidence>
<reference evidence="2 3" key="1">
    <citation type="submission" date="2018-07" db="EMBL/GenBank/DDBJ databases">
        <title>Genome guided investigation of antibiotics producing actinomycetales strain isolated from a Macau mangrove ecosystem.</title>
        <authorList>
            <person name="Hu D."/>
        </authorList>
    </citation>
    <scope>NUCLEOTIDE SEQUENCE [LARGE SCALE GENOMIC DNA]</scope>
    <source>
        <strain evidence="2 3">2297</strain>
    </source>
</reference>
<dbReference type="OrthoDB" id="3290487at2"/>
<dbReference type="InterPro" id="IPR040547">
    <property type="entry name" value="CdiI"/>
</dbReference>
<feature type="region of interest" description="Disordered" evidence="1">
    <location>
        <begin position="1"/>
        <end position="24"/>
    </location>
</feature>
<proteinExistence type="predicted"/>
<evidence type="ECO:0000313" key="3">
    <source>
        <dbReference type="Proteomes" id="UP000253742"/>
    </source>
</evidence>
<dbReference type="CDD" id="cd20691">
    <property type="entry name" value="CdiI_EC536-like"/>
    <property type="match status" value="1"/>
</dbReference>
<sequence length="302" mass="34096">MTMPIDPSQTLEQLGGQRWPDPPPDTTSLVKAVHELRRRPVGDLRPDELARLITQDVGLPWLLPIAARILCDTAPGQAAGGWYDDDLLYAVVTRNPRVWEQFPDLAHELRRAVETLVDLSRYVRDEAETFLGSLPEAPTAGVFWAAPESRAVWEALPPTVMAAIARCDAERLEVERSRVVPHVRERMTAPVYSVAHRFASWERLARRMEPGWAGEDYYSISAYGNDLDSRDALEQVMRALPAETGEGLLPQLLGRLDARFRASTLPDPERSLRLWARPAAEGPEEELGEWWRRKPVRAPWTG</sequence>
<accession>A0A369UXR0</accession>
<dbReference type="EMBL" id="QQBH01000042">
    <property type="protein sequence ID" value="RDD84380.1"/>
    <property type="molecule type" value="Genomic_DNA"/>
</dbReference>
<name>A0A369UXR0_9ACTN</name>
<comment type="caution">
    <text evidence="2">The sequence shown here is derived from an EMBL/GenBank/DDBJ whole genome shotgun (WGS) entry which is preliminary data.</text>
</comment>
<organism evidence="2 3">
    <name type="scientific">Streptomyces parvulus</name>
    <dbReference type="NCBI Taxonomy" id="146923"/>
    <lineage>
        <taxon>Bacteria</taxon>
        <taxon>Bacillati</taxon>
        <taxon>Actinomycetota</taxon>
        <taxon>Actinomycetes</taxon>
        <taxon>Kitasatosporales</taxon>
        <taxon>Streptomycetaceae</taxon>
        <taxon>Streptomyces</taxon>
    </lineage>
</organism>
<protein>
    <submittedName>
        <fullName evidence="2">Uncharacterized protein</fullName>
    </submittedName>
</protein>
<evidence type="ECO:0000256" key="1">
    <source>
        <dbReference type="SAM" id="MobiDB-lite"/>
    </source>
</evidence>
<dbReference type="AlphaFoldDB" id="A0A369UXR0"/>
<gene>
    <name evidence="2" type="ORF">DVZ84_35120</name>
</gene>